<proteinExistence type="predicted"/>
<dbReference type="AlphaFoldDB" id="A0A381WD54"/>
<dbReference type="PANTHER" id="PTHR35889">
    <property type="entry name" value="CYCLOINULO-OLIGOSACCHARIDE FRUCTANOTRANSFERASE-RELATED"/>
    <property type="match status" value="1"/>
</dbReference>
<protein>
    <recommendedName>
        <fullName evidence="5">DUF1553 domain-containing protein</fullName>
    </recommendedName>
</protein>
<evidence type="ECO:0008006" key="5">
    <source>
        <dbReference type="Google" id="ProtNLM"/>
    </source>
</evidence>
<dbReference type="InterPro" id="IPR022655">
    <property type="entry name" value="DUF1553"/>
</dbReference>
<gene>
    <name evidence="4" type="ORF">METZ01_LOCUS103320</name>
</gene>
<dbReference type="Pfam" id="PF07587">
    <property type="entry name" value="PSD1"/>
    <property type="match status" value="1"/>
</dbReference>
<dbReference type="InterPro" id="IPR011444">
    <property type="entry name" value="DUF1549"/>
</dbReference>
<dbReference type="Pfam" id="PF07583">
    <property type="entry name" value="PSCyt2"/>
    <property type="match status" value="1"/>
</dbReference>
<evidence type="ECO:0000313" key="4">
    <source>
        <dbReference type="EMBL" id="SVA50466.1"/>
    </source>
</evidence>
<feature type="coiled-coil region" evidence="1">
    <location>
        <begin position="124"/>
        <end position="151"/>
    </location>
</feature>
<keyword evidence="1" id="KW-0175">Coiled coil</keyword>
<reference evidence="4" key="1">
    <citation type="submission" date="2018-05" db="EMBL/GenBank/DDBJ databases">
        <authorList>
            <person name="Lanie J.A."/>
            <person name="Ng W.-L."/>
            <person name="Kazmierczak K.M."/>
            <person name="Andrzejewski T.M."/>
            <person name="Davidsen T.M."/>
            <person name="Wayne K.J."/>
            <person name="Tettelin H."/>
            <person name="Glass J.I."/>
            <person name="Rusch D."/>
            <person name="Podicherti R."/>
            <person name="Tsui H.-C.T."/>
            <person name="Winkler M.E."/>
        </authorList>
    </citation>
    <scope>NUCLEOTIDE SEQUENCE</scope>
</reference>
<dbReference type="Gene3D" id="2.60.120.260">
    <property type="entry name" value="Galactose-binding domain-like"/>
    <property type="match status" value="1"/>
</dbReference>
<accession>A0A381WD54</accession>
<feature type="domain" description="DUF1553" evidence="3">
    <location>
        <begin position="361"/>
        <end position="615"/>
    </location>
</feature>
<evidence type="ECO:0000259" key="2">
    <source>
        <dbReference type="Pfam" id="PF07583"/>
    </source>
</evidence>
<evidence type="ECO:0000259" key="3">
    <source>
        <dbReference type="Pfam" id="PF07587"/>
    </source>
</evidence>
<dbReference type="PANTHER" id="PTHR35889:SF3">
    <property type="entry name" value="F-BOX DOMAIN-CONTAINING PROTEIN"/>
    <property type="match status" value="1"/>
</dbReference>
<name>A0A381WD54_9ZZZZ</name>
<feature type="domain" description="DUF1549" evidence="2">
    <location>
        <begin position="1"/>
        <end position="108"/>
    </location>
</feature>
<dbReference type="EMBL" id="UINC01011432">
    <property type="protein sequence ID" value="SVA50466.1"/>
    <property type="molecule type" value="Genomic_DNA"/>
</dbReference>
<feature type="non-terminal residue" evidence="4">
    <location>
        <position position="1"/>
    </location>
</feature>
<evidence type="ECO:0000256" key="1">
    <source>
        <dbReference type="SAM" id="Coils"/>
    </source>
</evidence>
<sequence length="648" mass="72868">YVIGALNRDLPYDEFLCEQIAGDLLSHKEGSDSRSAALTATGFLSIGTKILAEQDPVKKRADSIDEQIDTFSKAILGLTISCARCHDHKFDPIPSKDYYSLAGILHSTNVNDQPIETSEFLAEKKVFKKVSETLKDRLKAAEKKLEGVLDSENRIQLQAEKFDRGNVIVDNESYGKDIGIISDPGSQKNFAEYDLTFKTPGLLQLELRYAAASSRPGRILMNGKVIREDAIANTTGGWLPEHQQWHSEGLFKTTAKQFTLRIESEPMMSHIDQIRLTPLKGDPNALEIVNAEIGKLNKQLAEKQKAAPKPRMVMAVKDGKVQDIKLHVRGSHRDLGNMIPRGAPIGFGFQGIPDIPKDQSGRLQLAKWLARPDHPLTARVMVNRVWRWHFGRGIVATPNNFGTKGQRPTHPKLLDHLALKFMRSGWSLKSLHREILNSSTYQMASNVENPAAMERDPGNVLLWKREMRRMEAEVFRDSLLHLSGRLRWALDGGPMRVKSQDPSPKDLANNQSFYENSDRRSVYLPVVRSNVYDLLTLLDFPNAATPVGSRVTTTVPTQALLMMNGDYLMNESRSIAKNWLNATDKGLKPSLNLLYEALLTRSPTPDELEWAKDFLEDFSPEDSDPNKTESWNALCHTLVMSNDFIHVR</sequence>
<organism evidence="4">
    <name type="scientific">marine metagenome</name>
    <dbReference type="NCBI Taxonomy" id="408172"/>
    <lineage>
        <taxon>unclassified sequences</taxon>
        <taxon>metagenomes</taxon>
        <taxon>ecological metagenomes</taxon>
    </lineage>
</organism>